<organism evidence="1">
    <name type="scientific">Catovirus CTV1</name>
    <dbReference type="NCBI Taxonomy" id="1977631"/>
    <lineage>
        <taxon>Viruses</taxon>
        <taxon>Varidnaviria</taxon>
        <taxon>Bamfordvirae</taxon>
        <taxon>Nucleocytoviricota</taxon>
        <taxon>Megaviricetes</taxon>
        <taxon>Imitervirales</taxon>
        <taxon>Mimiviridae</taxon>
        <taxon>Klosneuvirinae</taxon>
        <taxon>Catovirus</taxon>
    </lineage>
</organism>
<gene>
    <name evidence="1" type="ORF">Catovirus_1_371</name>
</gene>
<dbReference type="InterPro" id="IPR027417">
    <property type="entry name" value="P-loop_NTPase"/>
</dbReference>
<dbReference type="EMBL" id="KY684083">
    <property type="protein sequence ID" value="ARF08321.1"/>
    <property type="molecule type" value="Genomic_DNA"/>
</dbReference>
<dbReference type="Pfam" id="PF00071">
    <property type="entry name" value="Ras"/>
    <property type="match status" value="1"/>
</dbReference>
<protein>
    <submittedName>
        <fullName evidence="1">Ras-like GTPase</fullName>
    </submittedName>
</protein>
<reference evidence="1" key="1">
    <citation type="journal article" date="2017" name="Science">
        <title>Giant viruses with an expanded complement of translation system components.</title>
        <authorList>
            <person name="Schulz F."/>
            <person name="Yutin N."/>
            <person name="Ivanova N.N."/>
            <person name="Ortega D.R."/>
            <person name="Lee T.K."/>
            <person name="Vierheilig J."/>
            <person name="Daims H."/>
            <person name="Horn M."/>
            <person name="Wagner M."/>
            <person name="Jensen G.J."/>
            <person name="Kyrpides N.C."/>
            <person name="Koonin E.V."/>
            <person name="Woyke T."/>
        </authorList>
    </citation>
    <scope>NUCLEOTIDE SEQUENCE</scope>
    <source>
        <strain evidence="1">CTV1</strain>
    </source>
</reference>
<dbReference type="GO" id="GO:0005525">
    <property type="term" value="F:GTP binding"/>
    <property type="evidence" value="ECO:0007669"/>
    <property type="project" value="InterPro"/>
</dbReference>
<dbReference type="InterPro" id="IPR001806">
    <property type="entry name" value="Small_GTPase"/>
</dbReference>
<proteinExistence type="predicted"/>
<accession>A0A1V0S9E6</accession>
<dbReference type="Gene3D" id="3.40.50.300">
    <property type="entry name" value="P-loop containing nucleotide triphosphate hydrolases"/>
    <property type="match status" value="1"/>
</dbReference>
<dbReference type="GO" id="GO:0003924">
    <property type="term" value="F:GTPase activity"/>
    <property type="evidence" value="ECO:0007669"/>
    <property type="project" value="InterPro"/>
</dbReference>
<name>A0A1V0S9E6_9VIRU</name>
<sequence>MLFNSARISLIFFLYKSAIPLASRSTIYVDYKYVTYHINICAISTEDKYDNNVKIFYEKSSVALIACDLSNPNSSYTILNGINKINNFSPEKTKKIIVGINDKNKNRKVDYETVNYFAQTNNFSYFELNDKFIDIYYDMITKMLTNT</sequence>
<dbReference type="PROSITE" id="PS51419">
    <property type="entry name" value="RAB"/>
    <property type="match status" value="1"/>
</dbReference>
<dbReference type="SUPFAM" id="SSF52540">
    <property type="entry name" value="P-loop containing nucleoside triphosphate hydrolases"/>
    <property type="match status" value="1"/>
</dbReference>
<evidence type="ECO:0000313" key="1">
    <source>
        <dbReference type="EMBL" id="ARF08321.1"/>
    </source>
</evidence>